<evidence type="ECO:0000256" key="1">
    <source>
        <dbReference type="ARBA" id="ARBA00006823"/>
    </source>
</evidence>
<evidence type="ECO:0000256" key="3">
    <source>
        <dbReference type="SAM" id="SignalP"/>
    </source>
</evidence>
<dbReference type="Gene3D" id="1.25.10.10">
    <property type="entry name" value="Leucine-rich Repeat Variant"/>
    <property type="match status" value="1"/>
</dbReference>
<name>A0AAV7B770_ENGPU</name>
<dbReference type="InterPro" id="IPR019538">
    <property type="entry name" value="PSMD5"/>
</dbReference>
<keyword evidence="5" id="KW-1185">Reference proteome</keyword>
<comment type="similarity">
    <text evidence="1">Belongs to the proteasome subunit S5B/HSM3 family.</text>
</comment>
<dbReference type="InterPro" id="IPR016024">
    <property type="entry name" value="ARM-type_fold"/>
</dbReference>
<gene>
    <name evidence="4" type="ORF">GDO81_013989</name>
</gene>
<evidence type="ECO:0000313" key="5">
    <source>
        <dbReference type="Proteomes" id="UP000824782"/>
    </source>
</evidence>
<feature type="chain" id="PRO_5043585889" description="26S proteasome non-ATPase regulatory subunit 5" evidence="3">
    <location>
        <begin position="17"/>
        <end position="239"/>
    </location>
</feature>
<organism evidence="4 5">
    <name type="scientific">Engystomops pustulosus</name>
    <name type="common">Tungara frog</name>
    <name type="synonym">Physalaemus pustulosus</name>
    <dbReference type="NCBI Taxonomy" id="76066"/>
    <lineage>
        <taxon>Eukaryota</taxon>
        <taxon>Metazoa</taxon>
        <taxon>Chordata</taxon>
        <taxon>Craniata</taxon>
        <taxon>Vertebrata</taxon>
        <taxon>Euteleostomi</taxon>
        <taxon>Amphibia</taxon>
        <taxon>Batrachia</taxon>
        <taxon>Anura</taxon>
        <taxon>Neobatrachia</taxon>
        <taxon>Hyloidea</taxon>
        <taxon>Leptodactylidae</taxon>
        <taxon>Leiuperinae</taxon>
        <taxon>Engystomops</taxon>
    </lineage>
</organism>
<reference evidence="4" key="1">
    <citation type="thesis" date="2020" institute="ProQuest LLC" country="789 East Eisenhower Parkway, Ann Arbor, MI, USA">
        <title>Comparative Genomics and Chromosome Evolution.</title>
        <authorList>
            <person name="Mudd A.B."/>
        </authorList>
    </citation>
    <scope>NUCLEOTIDE SEQUENCE</scope>
    <source>
        <strain evidence="4">237g6f4</strain>
        <tissue evidence="4">Blood</tissue>
    </source>
</reference>
<proteinExistence type="inferred from homology"/>
<sequence>MLFLVLGLVKFFGNLAILDSPQQICERYPAFLQKVLHMAEGHETTMVGVGVDTLGVLGSNIEGKQVLQKTGSRFHNVLQRLGEHARSAPTDLRVRCLDAMASIMFLPPDQHTDDLLAMAESWFRSLCSRPLEMLRSIASQPFPELHCAALKVFTAIANQPWAQRMMVDSPGFVEYIVDRSVDPDKDSKDAKFELVKALINAKSTAQVFGNQHYLSLRAYHREGPYYVRAVSTVAVEGAE</sequence>
<dbReference type="InterPro" id="IPR011989">
    <property type="entry name" value="ARM-like"/>
</dbReference>
<dbReference type="GO" id="GO:0005829">
    <property type="term" value="C:cytosol"/>
    <property type="evidence" value="ECO:0007669"/>
    <property type="project" value="TreeGrafter"/>
</dbReference>
<dbReference type="Proteomes" id="UP000824782">
    <property type="component" value="Unassembled WGS sequence"/>
</dbReference>
<dbReference type="PANTHER" id="PTHR13554">
    <property type="entry name" value="26S PROTEASOME NON-ATPASE REGULATORY SUBUNIT 5-RELATED"/>
    <property type="match status" value="1"/>
</dbReference>
<comment type="caution">
    <text evidence="4">The sequence shown here is derived from an EMBL/GenBank/DDBJ whole genome shotgun (WGS) entry which is preliminary data.</text>
</comment>
<accession>A0AAV7B770</accession>
<dbReference type="PANTHER" id="PTHR13554:SF10">
    <property type="entry name" value="26S PROTEASOME NON-ATPASE REGULATORY SUBUNIT 5"/>
    <property type="match status" value="1"/>
</dbReference>
<evidence type="ECO:0000313" key="4">
    <source>
        <dbReference type="EMBL" id="KAG8568415.1"/>
    </source>
</evidence>
<dbReference type="AlphaFoldDB" id="A0AAV7B770"/>
<protein>
    <recommendedName>
        <fullName evidence="2">26S proteasome non-ATPase regulatory subunit 5</fullName>
    </recommendedName>
</protein>
<dbReference type="Pfam" id="PF10508">
    <property type="entry name" value="Proteasom_PSMB"/>
    <property type="match status" value="1"/>
</dbReference>
<dbReference type="EMBL" id="WNYA01000006">
    <property type="protein sequence ID" value="KAG8568415.1"/>
    <property type="molecule type" value="Genomic_DNA"/>
</dbReference>
<keyword evidence="3" id="KW-0732">Signal</keyword>
<dbReference type="GO" id="GO:0043248">
    <property type="term" value="P:proteasome assembly"/>
    <property type="evidence" value="ECO:0007669"/>
    <property type="project" value="InterPro"/>
</dbReference>
<evidence type="ECO:0000256" key="2">
    <source>
        <dbReference type="ARBA" id="ARBA00014933"/>
    </source>
</evidence>
<feature type="signal peptide" evidence="3">
    <location>
        <begin position="1"/>
        <end position="16"/>
    </location>
</feature>
<dbReference type="SUPFAM" id="SSF48371">
    <property type="entry name" value="ARM repeat"/>
    <property type="match status" value="1"/>
</dbReference>